<keyword evidence="1" id="KW-0812">Transmembrane</keyword>
<feature type="domain" description="PAS" evidence="2">
    <location>
        <begin position="311"/>
        <end position="377"/>
    </location>
</feature>
<dbReference type="InterPro" id="IPR000014">
    <property type="entry name" value="PAS"/>
</dbReference>
<dbReference type="SMART" id="SM00062">
    <property type="entry name" value="PBPb"/>
    <property type="match status" value="1"/>
</dbReference>
<dbReference type="InterPro" id="IPR000700">
    <property type="entry name" value="PAS-assoc_C"/>
</dbReference>
<dbReference type="EMBL" id="FLUN01000001">
    <property type="protein sequence ID" value="SBW00687.1"/>
    <property type="molecule type" value="Genomic_DNA"/>
</dbReference>
<reference evidence="4" key="1">
    <citation type="submission" date="2016-04" db="EMBL/GenBank/DDBJ databases">
        <authorList>
            <person name="Evans L.H."/>
            <person name="Alamgir A."/>
            <person name="Owens N."/>
            <person name="Weber N.D."/>
            <person name="Virtaneva K."/>
            <person name="Barbian K."/>
            <person name="Babar A."/>
            <person name="Rosenke K."/>
        </authorList>
    </citation>
    <scope>NUCLEOTIDE SEQUENCE</scope>
    <source>
        <strain evidence="4">86</strain>
    </source>
</reference>
<keyword evidence="1" id="KW-0472">Membrane</keyword>
<dbReference type="NCBIfam" id="TIGR00229">
    <property type="entry name" value="sensory_box"/>
    <property type="match status" value="1"/>
</dbReference>
<evidence type="ECO:0008006" key="5">
    <source>
        <dbReference type="Google" id="ProtNLM"/>
    </source>
</evidence>
<dbReference type="SUPFAM" id="SSF55874">
    <property type="entry name" value="ATPase domain of HSP90 chaperone/DNA topoisomerase II/histidine kinase"/>
    <property type="match status" value="1"/>
</dbReference>
<dbReference type="Gene3D" id="3.30.450.20">
    <property type="entry name" value="PAS domain"/>
    <property type="match status" value="1"/>
</dbReference>
<dbReference type="InterPro" id="IPR003594">
    <property type="entry name" value="HATPase_dom"/>
</dbReference>
<dbReference type="SUPFAM" id="SSF53850">
    <property type="entry name" value="Periplasmic binding protein-like II"/>
    <property type="match status" value="1"/>
</dbReference>
<dbReference type="Gene3D" id="3.40.190.10">
    <property type="entry name" value="Periplasmic binding protein-like II"/>
    <property type="match status" value="2"/>
</dbReference>
<keyword evidence="1" id="KW-1133">Transmembrane helix</keyword>
<dbReference type="Pfam" id="PF06580">
    <property type="entry name" value="His_kinase"/>
    <property type="match status" value="1"/>
</dbReference>
<dbReference type="Gene3D" id="3.30.565.10">
    <property type="entry name" value="Histidine kinase-like ATPase, C-terminal domain"/>
    <property type="match status" value="1"/>
</dbReference>
<accession>A0A212JMN4</accession>
<dbReference type="SMART" id="SM00086">
    <property type="entry name" value="PAC"/>
    <property type="match status" value="1"/>
</dbReference>
<sequence length="654" mass="74252">MILVVVAAAAITTLMILLVQMKSEQPLNLSQEETEYLQSISPIKIAVDPDWEPFERLNDKGEYSGIAADYFKLIEKRLHVRFELVPTSDWSQSLQYSQDGKVMLLSLLNKTPEREKWLIFSDPLIVDDNVIIGRYDSAFVRDLHNEVNKTVVLPAGTSVEERLRTDYPNLSIVLTETEAEAFDMVLTGQADFTIRSLIVAEYNIRGQGWFDLKVIGKIEGYSNYLSIGIAKNQVMLQSILDKAILSITEQEKTDILNRHVPLKVEITNSNRVVIICLIATAVGAVILLIVGFIQSSRARYLAIHNRKIQEITERYEALSELSGTYFWQVDRGGVYSYVSHEVCKVLGFEGNSLLGKHYGDYIDADDMQRYEKTMENAEILTNYEIRHRKKDGTLLWLKVDAMPVLAADGTVLAYRGSSTDIEQRKHLESNLIKAKNEIELAYYQAQIGPHFLYNAMSAIALYCTTEPKKASSLIVDLSFFLRKSYDFKNMDYMVTLEQELELVKAYINIEKVRFQDRLQVIYEIPEELYQQLIPPLILQPLIENAINHGLMKRIEGGTVVICAAQTGNMFQCEVRDDGVGIGETQIQILKDMNETFTTITMEKTEPTSRRGVGLVNIHARLLRRYHKGLTIARNEAGGTTVSFSLPESRKESTI</sequence>
<dbReference type="GO" id="GO:0006355">
    <property type="term" value="P:regulation of DNA-templated transcription"/>
    <property type="evidence" value="ECO:0007669"/>
    <property type="project" value="InterPro"/>
</dbReference>
<evidence type="ECO:0000259" key="2">
    <source>
        <dbReference type="PROSITE" id="PS50112"/>
    </source>
</evidence>
<evidence type="ECO:0000259" key="3">
    <source>
        <dbReference type="PROSITE" id="PS50113"/>
    </source>
</evidence>
<dbReference type="GO" id="GO:0000155">
    <property type="term" value="F:phosphorelay sensor kinase activity"/>
    <property type="evidence" value="ECO:0007669"/>
    <property type="project" value="InterPro"/>
</dbReference>
<feature type="transmembrane region" description="Helical" evidence="1">
    <location>
        <begin position="272"/>
        <end position="293"/>
    </location>
</feature>
<name>A0A212JMN4_9FIRM</name>
<dbReference type="Pfam" id="PF00497">
    <property type="entry name" value="SBP_bac_3"/>
    <property type="match status" value="1"/>
</dbReference>
<dbReference type="InterPro" id="IPR001638">
    <property type="entry name" value="Solute-binding_3/MltF_N"/>
</dbReference>
<dbReference type="SUPFAM" id="SSF55785">
    <property type="entry name" value="PYP-like sensor domain (PAS domain)"/>
    <property type="match status" value="1"/>
</dbReference>
<dbReference type="PANTHER" id="PTHR34220:SF7">
    <property type="entry name" value="SENSOR HISTIDINE KINASE YPDA"/>
    <property type="match status" value="1"/>
</dbReference>
<dbReference type="InterPro" id="IPR036890">
    <property type="entry name" value="HATPase_C_sf"/>
</dbReference>
<dbReference type="SMART" id="SM00091">
    <property type="entry name" value="PAS"/>
    <property type="match status" value="1"/>
</dbReference>
<dbReference type="GO" id="GO:0016020">
    <property type="term" value="C:membrane"/>
    <property type="evidence" value="ECO:0007669"/>
    <property type="project" value="InterPro"/>
</dbReference>
<dbReference type="Pfam" id="PF02518">
    <property type="entry name" value="HATPase_c"/>
    <property type="match status" value="1"/>
</dbReference>
<protein>
    <recommendedName>
        <fullName evidence="5">Histidine kinase</fullName>
    </recommendedName>
</protein>
<gene>
    <name evidence="4" type="ORF">KL86CLO1_11376</name>
</gene>
<dbReference type="PROSITE" id="PS50112">
    <property type="entry name" value="PAS"/>
    <property type="match status" value="1"/>
</dbReference>
<dbReference type="PROSITE" id="PS50113">
    <property type="entry name" value="PAC"/>
    <property type="match status" value="1"/>
</dbReference>
<dbReference type="Pfam" id="PF00989">
    <property type="entry name" value="PAS"/>
    <property type="match status" value="1"/>
</dbReference>
<evidence type="ECO:0000256" key="1">
    <source>
        <dbReference type="SAM" id="Phobius"/>
    </source>
</evidence>
<evidence type="ECO:0000313" key="4">
    <source>
        <dbReference type="EMBL" id="SBW00687.1"/>
    </source>
</evidence>
<dbReference type="CDD" id="cd00130">
    <property type="entry name" value="PAS"/>
    <property type="match status" value="1"/>
</dbReference>
<dbReference type="InterPro" id="IPR035965">
    <property type="entry name" value="PAS-like_dom_sf"/>
</dbReference>
<dbReference type="InterPro" id="IPR010559">
    <property type="entry name" value="Sig_transdc_His_kin_internal"/>
</dbReference>
<feature type="domain" description="PAC" evidence="3">
    <location>
        <begin position="381"/>
        <end position="433"/>
    </location>
</feature>
<dbReference type="InterPro" id="IPR001610">
    <property type="entry name" value="PAC"/>
</dbReference>
<dbReference type="InterPro" id="IPR050640">
    <property type="entry name" value="Bact_2-comp_sensor_kinase"/>
</dbReference>
<dbReference type="CDD" id="cd13708">
    <property type="entry name" value="PBP2_BvgS_like_1"/>
    <property type="match status" value="1"/>
</dbReference>
<proteinExistence type="predicted"/>
<organism evidence="4">
    <name type="scientific">uncultured Eubacteriales bacterium</name>
    <dbReference type="NCBI Taxonomy" id="172733"/>
    <lineage>
        <taxon>Bacteria</taxon>
        <taxon>Bacillati</taxon>
        <taxon>Bacillota</taxon>
        <taxon>Clostridia</taxon>
        <taxon>Eubacteriales</taxon>
        <taxon>environmental samples</taxon>
    </lineage>
</organism>
<dbReference type="InterPro" id="IPR013767">
    <property type="entry name" value="PAS_fold"/>
</dbReference>
<dbReference type="PANTHER" id="PTHR34220">
    <property type="entry name" value="SENSOR HISTIDINE KINASE YPDA"/>
    <property type="match status" value="1"/>
</dbReference>
<dbReference type="AlphaFoldDB" id="A0A212JMN4"/>